<keyword evidence="5 6" id="KW-0482">Metalloprotease</keyword>
<protein>
    <recommendedName>
        <fullName evidence="6">Oligopeptidase F</fullName>
        <ecNumber evidence="6">3.4.24.-</ecNumber>
    </recommendedName>
</protein>
<dbReference type="PANTHER" id="PTHR11804:SF45">
    <property type="entry name" value="SIMILAR TO OLIGOENDOPEPTIDASE"/>
    <property type="match status" value="1"/>
</dbReference>
<dbReference type="Gene3D" id="1.20.140.70">
    <property type="entry name" value="Oligopeptidase f, N-terminal domain"/>
    <property type="match status" value="1"/>
</dbReference>
<dbReference type="Proteomes" id="UP000321662">
    <property type="component" value="Unassembled WGS sequence"/>
</dbReference>
<dbReference type="NCBIfam" id="TIGR00181">
    <property type="entry name" value="pepF"/>
    <property type="match status" value="1"/>
</dbReference>
<dbReference type="InterPro" id="IPR045090">
    <property type="entry name" value="Pept_M3A_M3B"/>
</dbReference>
<keyword evidence="2 6" id="KW-0479">Metal-binding</keyword>
<name>A0A511AV50_9LACT</name>
<dbReference type="GO" id="GO:0004222">
    <property type="term" value="F:metalloendopeptidase activity"/>
    <property type="evidence" value="ECO:0007669"/>
    <property type="project" value="UniProtKB-UniRule"/>
</dbReference>
<dbReference type="InterPro" id="IPR013647">
    <property type="entry name" value="OligopepF_N_dom"/>
</dbReference>
<evidence type="ECO:0000256" key="1">
    <source>
        <dbReference type="ARBA" id="ARBA00022670"/>
    </source>
</evidence>
<evidence type="ECO:0000256" key="4">
    <source>
        <dbReference type="ARBA" id="ARBA00022833"/>
    </source>
</evidence>
<dbReference type="CDD" id="cd09609">
    <property type="entry name" value="M3B_PepF"/>
    <property type="match status" value="1"/>
</dbReference>
<comment type="similarity">
    <text evidence="6">Belongs to the peptidase M3B family.</text>
</comment>
<dbReference type="Pfam" id="PF01432">
    <property type="entry name" value="Peptidase_M3"/>
    <property type="match status" value="1"/>
</dbReference>
<comment type="function">
    <text evidence="6">Has oligopeptidase activity and degrades a variety of small bioactive peptides.</text>
</comment>
<sequence>MSEEVKERSNVSEELKWDLSAIFESQEAFKTALKELPEEVDTFSAKYDGNLTGVNTVVEAIKKYEEISAKSSHLGQYSYLPVSVDITDSEAQQQARHTSNVLANAAAKMSFFQSQIEDLDDTMLNAIVEIEPAYEAYIRKIKKSKLAKLDPKVEEALAQISPVFDSPEEIFEQARSADADYGTFEVDGKEYPLSFVLYEEVYMYSEDPKIRRAAYDKFNETLSQYKNVVATAYYTKLQTEKTLATMRGYDSIFDYLLLDQEVPQELYNRQIDMIMNDFAPVMRKFVTHLKDVHGMDKMTYADLKVDLDPEYTTPVSIEESKDLVKKAFAPLGEDYVDMILRAYPERWVDFAQNQGKRSGAFCSTTYGKHPYVMVSYTGQLSDAYTLVHEFGHAGQGILSNENNPLTSARPSLYLIEAPSTFNELLLTDHLKEEADDARMERNVLSKMISKTYFHNFVTHLLEAAYQREVYRLIDEGKSFDANKLSELKRSVLEEFWGDAVELEPGAELTWMRQIHYYMGLYPYTYSAGLTIATQAFLKTKSGEESVDGWLEFLALGGSKAPAEATKVAGVDITTDQPLKDTINYLDESVDRIIELTEEIDQES</sequence>
<dbReference type="InterPro" id="IPR034009">
    <property type="entry name" value="M3B_PepF_4"/>
</dbReference>
<comment type="cofactor">
    <cofactor evidence="6">
        <name>Zn(2+)</name>
        <dbReference type="ChEBI" id="CHEBI:29105"/>
    </cofactor>
    <text evidence="6">Binds 1 zinc ion.</text>
</comment>
<dbReference type="RefSeq" id="WP_146924825.1">
    <property type="nucleotide sequence ID" value="NZ_BJUY01000026.1"/>
</dbReference>
<dbReference type="EMBL" id="BJUY01000026">
    <property type="protein sequence ID" value="GEK92026.1"/>
    <property type="molecule type" value="Genomic_DNA"/>
</dbReference>
<dbReference type="GO" id="GO:0006508">
    <property type="term" value="P:proteolysis"/>
    <property type="evidence" value="ECO:0007669"/>
    <property type="project" value="UniProtKB-KW"/>
</dbReference>
<evidence type="ECO:0000259" key="7">
    <source>
        <dbReference type="Pfam" id="PF01432"/>
    </source>
</evidence>
<evidence type="ECO:0000259" key="8">
    <source>
        <dbReference type="Pfam" id="PF08439"/>
    </source>
</evidence>
<evidence type="ECO:0000256" key="2">
    <source>
        <dbReference type="ARBA" id="ARBA00022723"/>
    </source>
</evidence>
<dbReference type="Gene3D" id="1.10.1370.20">
    <property type="entry name" value="Oligoendopeptidase f, C-terminal domain"/>
    <property type="match status" value="1"/>
</dbReference>
<evidence type="ECO:0000256" key="6">
    <source>
        <dbReference type="RuleBase" id="RU368091"/>
    </source>
</evidence>
<gene>
    <name evidence="9" type="ORF">AKA01nite_16480</name>
</gene>
<dbReference type="OrthoDB" id="9766487at2"/>
<keyword evidence="10" id="KW-1185">Reference proteome</keyword>
<dbReference type="PANTHER" id="PTHR11804">
    <property type="entry name" value="PROTEASE M3 THIMET OLIGOPEPTIDASE-RELATED"/>
    <property type="match status" value="1"/>
</dbReference>
<reference evidence="9 10" key="1">
    <citation type="submission" date="2019-07" db="EMBL/GenBank/DDBJ databases">
        <title>Whole genome shotgun sequence of Alkalibacterium kapii NBRC 103247.</title>
        <authorList>
            <person name="Hosoyama A."/>
            <person name="Uohara A."/>
            <person name="Ohji S."/>
            <person name="Ichikawa N."/>
        </authorList>
    </citation>
    <scope>NUCLEOTIDE SEQUENCE [LARGE SCALE GENOMIC DNA]</scope>
    <source>
        <strain evidence="9 10">NBRC 103247</strain>
    </source>
</reference>
<dbReference type="SUPFAM" id="SSF55486">
    <property type="entry name" value="Metalloproteases ('zincins'), catalytic domain"/>
    <property type="match status" value="1"/>
</dbReference>
<dbReference type="InterPro" id="IPR001567">
    <property type="entry name" value="Pept_M3A_M3B_dom"/>
</dbReference>
<dbReference type="GO" id="GO:0006518">
    <property type="term" value="P:peptide metabolic process"/>
    <property type="evidence" value="ECO:0007669"/>
    <property type="project" value="TreeGrafter"/>
</dbReference>
<dbReference type="InterPro" id="IPR004438">
    <property type="entry name" value="Peptidase_M3B"/>
</dbReference>
<proteinExistence type="inferred from homology"/>
<dbReference type="InterPro" id="IPR042088">
    <property type="entry name" value="OligoPept_F_C"/>
</dbReference>
<dbReference type="AlphaFoldDB" id="A0A511AV50"/>
<dbReference type="EC" id="3.4.24.-" evidence="6"/>
<feature type="domain" description="Oligopeptidase F N-terminal" evidence="8">
    <location>
        <begin position="120"/>
        <end position="179"/>
    </location>
</feature>
<dbReference type="GO" id="GO:0046872">
    <property type="term" value="F:metal ion binding"/>
    <property type="evidence" value="ECO:0007669"/>
    <property type="project" value="UniProtKB-UniRule"/>
</dbReference>
<keyword evidence="4 6" id="KW-0862">Zinc</keyword>
<feature type="domain" description="Peptidase M3A/M3B catalytic" evidence="7">
    <location>
        <begin position="201"/>
        <end position="582"/>
    </location>
</feature>
<evidence type="ECO:0000313" key="9">
    <source>
        <dbReference type="EMBL" id="GEK92026.1"/>
    </source>
</evidence>
<evidence type="ECO:0000313" key="10">
    <source>
        <dbReference type="Proteomes" id="UP000321662"/>
    </source>
</evidence>
<keyword evidence="1 6" id="KW-0645">Protease</keyword>
<accession>A0A511AV50</accession>
<dbReference type="Pfam" id="PF08439">
    <property type="entry name" value="Peptidase_M3_N"/>
    <property type="match status" value="1"/>
</dbReference>
<evidence type="ECO:0000256" key="3">
    <source>
        <dbReference type="ARBA" id="ARBA00022801"/>
    </source>
</evidence>
<evidence type="ECO:0000256" key="5">
    <source>
        <dbReference type="ARBA" id="ARBA00023049"/>
    </source>
</evidence>
<organism evidence="9 10">
    <name type="scientific">Alkalibacterium kapii</name>
    <dbReference type="NCBI Taxonomy" id="426704"/>
    <lineage>
        <taxon>Bacteria</taxon>
        <taxon>Bacillati</taxon>
        <taxon>Bacillota</taxon>
        <taxon>Bacilli</taxon>
        <taxon>Lactobacillales</taxon>
        <taxon>Carnobacteriaceae</taxon>
        <taxon>Alkalibacterium</taxon>
    </lineage>
</organism>
<keyword evidence="3 6" id="KW-0378">Hydrolase</keyword>
<comment type="caution">
    <text evidence="9">The sequence shown here is derived from an EMBL/GenBank/DDBJ whole genome shotgun (WGS) entry which is preliminary data.</text>
</comment>